<feature type="chain" id="PRO_5004887975" description="LysM domain-containing protein" evidence="2">
    <location>
        <begin position="21"/>
        <end position="371"/>
    </location>
</feature>
<reference evidence="3 4" key="1">
    <citation type="submission" date="2013-02" db="EMBL/GenBank/DDBJ databases">
        <title>The Genome Sequence of Plasmodium inui San Antonio 1.</title>
        <authorList>
            <consortium name="The Broad Institute Genome Sequencing Platform"/>
            <consortium name="The Broad Institute Genome Sequencing Center for Infectious Disease"/>
            <person name="Neafsey D."/>
            <person name="Cheeseman I."/>
            <person name="Volkman S."/>
            <person name="Adams J."/>
            <person name="Walker B."/>
            <person name="Young S.K."/>
            <person name="Zeng Q."/>
            <person name="Gargeya S."/>
            <person name="Fitzgerald M."/>
            <person name="Haas B."/>
            <person name="Abouelleil A."/>
            <person name="Alvarado L."/>
            <person name="Arachchi H.M."/>
            <person name="Berlin A.M."/>
            <person name="Chapman S.B."/>
            <person name="Dewar J."/>
            <person name="Goldberg J."/>
            <person name="Griggs A."/>
            <person name="Gujja S."/>
            <person name="Hansen M."/>
            <person name="Howarth C."/>
            <person name="Imamovic A."/>
            <person name="Larimer J."/>
            <person name="McCowan C."/>
            <person name="Murphy C."/>
            <person name="Neiman D."/>
            <person name="Pearson M."/>
            <person name="Priest M."/>
            <person name="Roberts A."/>
            <person name="Saif S."/>
            <person name="Shea T."/>
            <person name="Sisk P."/>
            <person name="Sykes S."/>
            <person name="Wortman J."/>
            <person name="Nusbaum C."/>
            <person name="Birren B."/>
        </authorList>
    </citation>
    <scope>NUCLEOTIDE SEQUENCE [LARGE SCALE GENOMIC DNA]</scope>
    <source>
        <strain evidence="3 4">San Antonio 1</strain>
    </source>
</reference>
<evidence type="ECO:0000256" key="1">
    <source>
        <dbReference type="SAM" id="MobiDB-lite"/>
    </source>
</evidence>
<dbReference type="RefSeq" id="XP_008818898.1">
    <property type="nucleotide sequence ID" value="XM_008820676.1"/>
</dbReference>
<keyword evidence="2" id="KW-0732">Signal</keyword>
<dbReference type="OrthoDB" id="387025at2759"/>
<evidence type="ECO:0000313" key="3">
    <source>
        <dbReference type="EMBL" id="EUD64496.1"/>
    </source>
</evidence>
<feature type="region of interest" description="Disordered" evidence="1">
    <location>
        <begin position="76"/>
        <end position="100"/>
    </location>
</feature>
<dbReference type="EMBL" id="KI965497">
    <property type="protein sequence ID" value="EUD64496.1"/>
    <property type="molecule type" value="Genomic_DNA"/>
</dbReference>
<evidence type="ECO:0008006" key="5">
    <source>
        <dbReference type="Google" id="ProtNLM"/>
    </source>
</evidence>
<gene>
    <name evidence="3" type="ORF">C922_05103</name>
</gene>
<keyword evidence="4" id="KW-1185">Reference proteome</keyword>
<dbReference type="VEuPathDB" id="PlasmoDB:C922_05103"/>
<feature type="signal peptide" evidence="2">
    <location>
        <begin position="1"/>
        <end position="20"/>
    </location>
</feature>
<feature type="compositionally biased region" description="Basic and acidic residues" evidence="1">
    <location>
        <begin position="308"/>
        <end position="319"/>
    </location>
</feature>
<feature type="compositionally biased region" description="Acidic residues" evidence="1">
    <location>
        <begin position="286"/>
        <end position="306"/>
    </location>
</feature>
<evidence type="ECO:0000313" key="4">
    <source>
        <dbReference type="Proteomes" id="UP000030640"/>
    </source>
</evidence>
<proteinExistence type="predicted"/>
<accession>W7AGT2</accession>
<feature type="region of interest" description="Disordered" evidence="1">
    <location>
        <begin position="176"/>
        <end position="327"/>
    </location>
</feature>
<feature type="compositionally biased region" description="Polar residues" evidence="1">
    <location>
        <begin position="238"/>
        <end position="267"/>
    </location>
</feature>
<evidence type="ECO:0000256" key="2">
    <source>
        <dbReference type="SAM" id="SignalP"/>
    </source>
</evidence>
<protein>
    <recommendedName>
        <fullName evidence="5">LysM domain-containing protein</fullName>
    </recommendedName>
</protein>
<sequence>MKRLLVVVLYLFVLQKQLDAKSGNLRSSDVKDDKVEKKKKLTSGWIPYYLPPQGEETTPISLLASLPEKTTFRKSANMRKDVKEEEEDEENLSSLMQSGEESDVDFQFELQIVEGADDSTDAQMEGGFSQANSVHTRVETGEVDDSQRGDAVLEQAQGHTAEHAAELVAEWVGQPVTAPASGEPRAEDDKNEEAPEEAQPLPVQETNEVSVEEGQEETPSVAKKAVHESAPSQPADVSESSQPEDVSVPNQSTDATVPELNESNGSEVDTAEGASAKENFYHSEEHEEEEEEKQEQMEDEEFENDYDNVMHEGNDHEGETSSNDGPTYLTIGDTVTMLAVRNLLSAFNYDYAVMDFLTSFNPDVISAFYVV</sequence>
<dbReference type="AlphaFoldDB" id="W7AGT2"/>
<name>W7AGT2_9APIC</name>
<dbReference type="Proteomes" id="UP000030640">
    <property type="component" value="Unassembled WGS sequence"/>
</dbReference>
<organism evidence="3 4">
    <name type="scientific">Plasmodium inui San Antonio 1</name>
    <dbReference type="NCBI Taxonomy" id="1237626"/>
    <lineage>
        <taxon>Eukaryota</taxon>
        <taxon>Sar</taxon>
        <taxon>Alveolata</taxon>
        <taxon>Apicomplexa</taxon>
        <taxon>Aconoidasida</taxon>
        <taxon>Haemosporida</taxon>
        <taxon>Plasmodiidae</taxon>
        <taxon>Plasmodium</taxon>
        <taxon>Plasmodium (Plasmodium)</taxon>
    </lineage>
</organism>
<dbReference type="GeneID" id="20040377"/>